<name>A0AAE0CP69_9ROSI</name>
<reference evidence="2" key="1">
    <citation type="journal article" date="2023" name="Plant J.">
        <title>Genome sequences and population genomics provide insights into the demographic history, inbreeding, and mutation load of two 'living fossil' tree species of Dipteronia.</title>
        <authorList>
            <person name="Feng Y."/>
            <person name="Comes H.P."/>
            <person name="Chen J."/>
            <person name="Zhu S."/>
            <person name="Lu R."/>
            <person name="Zhang X."/>
            <person name="Li P."/>
            <person name="Qiu J."/>
            <person name="Olsen K.M."/>
            <person name="Qiu Y."/>
        </authorList>
    </citation>
    <scope>NUCLEOTIDE SEQUENCE</scope>
    <source>
        <strain evidence="2">KIB01</strain>
    </source>
</reference>
<organism evidence="2 3">
    <name type="scientific">Dipteronia dyeriana</name>
    <dbReference type="NCBI Taxonomy" id="168575"/>
    <lineage>
        <taxon>Eukaryota</taxon>
        <taxon>Viridiplantae</taxon>
        <taxon>Streptophyta</taxon>
        <taxon>Embryophyta</taxon>
        <taxon>Tracheophyta</taxon>
        <taxon>Spermatophyta</taxon>
        <taxon>Magnoliopsida</taxon>
        <taxon>eudicotyledons</taxon>
        <taxon>Gunneridae</taxon>
        <taxon>Pentapetalae</taxon>
        <taxon>rosids</taxon>
        <taxon>malvids</taxon>
        <taxon>Sapindales</taxon>
        <taxon>Sapindaceae</taxon>
        <taxon>Hippocastanoideae</taxon>
        <taxon>Acereae</taxon>
        <taxon>Dipteronia</taxon>
    </lineage>
</organism>
<keyword evidence="3" id="KW-1185">Reference proteome</keyword>
<protein>
    <submittedName>
        <fullName evidence="2">Uncharacterized protein</fullName>
    </submittedName>
</protein>
<dbReference type="Proteomes" id="UP001280121">
    <property type="component" value="Unassembled WGS sequence"/>
</dbReference>
<dbReference type="EMBL" id="JANJYI010000002">
    <property type="protein sequence ID" value="KAK2658361.1"/>
    <property type="molecule type" value="Genomic_DNA"/>
</dbReference>
<gene>
    <name evidence="2" type="ORF">Ddye_004894</name>
</gene>
<sequence>MDLLSFVRMVVSGFFYEACWADNETCKEVVRSMWLDSSGVDGISGLVKRLSCWASQLKGWNDAQRNMLRKNIKLKYKELYEASRVVNSNSWLGIRRIENQLDELLLQEELCWKQRSRVDRLRCGDKNTKYFHARAFSSRTRNQTLGLLDENGSWQEKKQAMEGVSSRYFDRIFSSSNSSSEQLGKVLTCVVLKLSDSSSRMLDQPFSKDDVKRALFDMCPTKAPG</sequence>
<dbReference type="AlphaFoldDB" id="A0AAE0CP69"/>
<evidence type="ECO:0000313" key="3">
    <source>
        <dbReference type="Proteomes" id="UP001280121"/>
    </source>
</evidence>
<keyword evidence="1" id="KW-0732">Signal</keyword>
<feature type="chain" id="PRO_5042262388" evidence="1">
    <location>
        <begin position="22"/>
        <end position="225"/>
    </location>
</feature>
<feature type="signal peptide" evidence="1">
    <location>
        <begin position="1"/>
        <end position="21"/>
    </location>
</feature>
<evidence type="ECO:0000256" key="1">
    <source>
        <dbReference type="SAM" id="SignalP"/>
    </source>
</evidence>
<comment type="caution">
    <text evidence="2">The sequence shown here is derived from an EMBL/GenBank/DDBJ whole genome shotgun (WGS) entry which is preliminary data.</text>
</comment>
<accession>A0AAE0CP69</accession>
<evidence type="ECO:0000313" key="2">
    <source>
        <dbReference type="EMBL" id="KAK2658361.1"/>
    </source>
</evidence>
<proteinExistence type="predicted"/>